<sequence length="125" mass="13590">MSVRADSLADAIVESLEEYAGQVADTVKQAVNQVTDECLQEIRQKSPKDTGDYRKGWKKKKAFENGSQLRNVIYNATDYQLTHLLEKGHAKAGGGRVAGIPHIAPAEEHAASSLEEKIRRGVSGG</sequence>
<dbReference type="Pfam" id="PF04883">
    <property type="entry name" value="HK97-gp10_like"/>
    <property type="match status" value="1"/>
</dbReference>
<reference evidence="1" key="2">
    <citation type="submission" date="2021-04" db="EMBL/GenBank/DDBJ databases">
        <authorList>
            <person name="Gilroy R."/>
        </authorList>
    </citation>
    <scope>NUCLEOTIDE SEQUENCE</scope>
    <source>
        <strain evidence="1">ChiBcec18-1249</strain>
    </source>
</reference>
<dbReference type="EMBL" id="DWZJ01000106">
    <property type="protein sequence ID" value="HJB14342.1"/>
    <property type="molecule type" value="Genomic_DNA"/>
</dbReference>
<evidence type="ECO:0000313" key="2">
    <source>
        <dbReference type="Proteomes" id="UP000823824"/>
    </source>
</evidence>
<evidence type="ECO:0000313" key="1">
    <source>
        <dbReference type="EMBL" id="HJB14342.1"/>
    </source>
</evidence>
<reference evidence="1" key="1">
    <citation type="journal article" date="2021" name="PeerJ">
        <title>Extensive microbial diversity within the chicken gut microbiome revealed by metagenomics and culture.</title>
        <authorList>
            <person name="Gilroy R."/>
            <person name="Ravi A."/>
            <person name="Getino M."/>
            <person name="Pursley I."/>
            <person name="Horton D.L."/>
            <person name="Alikhan N.F."/>
            <person name="Baker D."/>
            <person name="Gharbi K."/>
            <person name="Hall N."/>
            <person name="Watson M."/>
            <person name="Adriaenssens E.M."/>
            <person name="Foster-Nyarko E."/>
            <person name="Jarju S."/>
            <person name="Secka A."/>
            <person name="Antonio M."/>
            <person name="Oren A."/>
            <person name="Chaudhuri R.R."/>
            <person name="La Ragione R."/>
            <person name="Hildebrand F."/>
            <person name="Pallen M.J."/>
        </authorList>
    </citation>
    <scope>NUCLEOTIDE SEQUENCE</scope>
    <source>
        <strain evidence="1">ChiBcec18-1249</strain>
    </source>
</reference>
<protein>
    <submittedName>
        <fullName evidence="1">HK97 gp10 family phage protein</fullName>
    </submittedName>
</protein>
<gene>
    <name evidence="1" type="ORF">H9787_11625</name>
</gene>
<comment type="caution">
    <text evidence="1">The sequence shown here is derived from an EMBL/GenBank/DDBJ whole genome shotgun (WGS) entry which is preliminary data.</text>
</comment>
<dbReference type="AlphaFoldDB" id="A0A9D2LKA5"/>
<proteinExistence type="predicted"/>
<accession>A0A9D2LKA5</accession>
<dbReference type="InterPro" id="IPR010064">
    <property type="entry name" value="HK97-gp10_tail"/>
</dbReference>
<organism evidence="1 2">
    <name type="scientific">Candidatus Oscillibacter excrementigallinarum</name>
    <dbReference type="NCBI Taxonomy" id="2838716"/>
    <lineage>
        <taxon>Bacteria</taxon>
        <taxon>Bacillati</taxon>
        <taxon>Bacillota</taxon>
        <taxon>Clostridia</taxon>
        <taxon>Eubacteriales</taxon>
        <taxon>Oscillospiraceae</taxon>
        <taxon>Oscillibacter</taxon>
    </lineage>
</organism>
<name>A0A9D2LKA5_9FIRM</name>
<dbReference type="Proteomes" id="UP000823824">
    <property type="component" value="Unassembled WGS sequence"/>
</dbReference>